<keyword evidence="2" id="KW-0449">Lipoprotein</keyword>
<keyword evidence="3" id="KW-1185">Reference proteome</keyword>
<dbReference type="RefSeq" id="WP_138078281.1">
    <property type="nucleotide sequence ID" value="NZ_VAJM01000005.1"/>
</dbReference>
<dbReference type="Gene3D" id="1.25.40.390">
    <property type="match status" value="1"/>
</dbReference>
<reference evidence="2 3" key="1">
    <citation type="submission" date="2019-05" db="EMBL/GenBank/DDBJ databases">
        <title>Hymenobacter edaphi sp. nov., isolated from abandoned arsenic-contaminated farmland soil.</title>
        <authorList>
            <person name="Nie L."/>
        </authorList>
    </citation>
    <scope>NUCLEOTIDE SEQUENCE [LARGE SCALE GENOMIC DNA]</scope>
    <source>
        <strain evidence="2 3">1-3-3-8</strain>
    </source>
</reference>
<dbReference type="InterPro" id="IPR041662">
    <property type="entry name" value="SusD-like_2"/>
</dbReference>
<gene>
    <name evidence="2" type="ORF">FDY95_13440</name>
</gene>
<evidence type="ECO:0000256" key="1">
    <source>
        <dbReference type="SAM" id="SignalP"/>
    </source>
</evidence>
<dbReference type="Pfam" id="PF12771">
    <property type="entry name" value="SusD-like_2"/>
    <property type="match status" value="1"/>
</dbReference>
<comment type="caution">
    <text evidence="2">The sequence shown here is derived from an EMBL/GenBank/DDBJ whole genome shotgun (WGS) entry which is preliminary data.</text>
</comment>
<dbReference type="InterPro" id="IPR011990">
    <property type="entry name" value="TPR-like_helical_dom_sf"/>
</dbReference>
<keyword evidence="1" id="KW-0732">Signal</keyword>
<name>A0A5R8WQ47_9BACT</name>
<dbReference type="SUPFAM" id="SSF48452">
    <property type="entry name" value="TPR-like"/>
    <property type="match status" value="1"/>
</dbReference>
<evidence type="ECO:0000313" key="2">
    <source>
        <dbReference type="EMBL" id="TLM92427.1"/>
    </source>
</evidence>
<dbReference type="EMBL" id="VAJM01000005">
    <property type="protein sequence ID" value="TLM92427.1"/>
    <property type="molecule type" value="Genomic_DNA"/>
</dbReference>
<organism evidence="2 3">
    <name type="scientific">Hymenobacter jeollabukensis</name>
    <dbReference type="NCBI Taxonomy" id="2025313"/>
    <lineage>
        <taxon>Bacteria</taxon>
        <taxon>Pseudomonadati</taxon>
        <taxon>Bacteroidota</taxon>
        <taxon>Cytophagia</taxon>
        <taxon>Cytophagales</taxon>
        <taxon>Hymenobacteraceae</taxon>
        <taxon>Hymenobacter</taxon>
    </lineage>
</organism>
<dbReference type="OrthoDB" id="622163at2"/>
<sequence>MKNKHLLGLVLAAGVALSTASCNKDEFLDVNNDPNRTTSIGLPALLTSNIIVTGFTVANDLGRATGVLVQHMAGAANQPAAYDVYNLRSAFDNSWNFELYGGSLINSKQMIDIATQSSSPAYAGIGKLLLAYNFAFTTDLYGDIPYSQALQGLSNLTPRFDKQEDIYKGNQAKNIQGLIDLTRDGLADLDKPSALVPTAASDPVYRGDLAKWKQMGNSLLLKLATTISKREPALAGSIINLAQAGAISTNANDFEVPFGSSVGNRNPLYEYNFVTRPDDQLLSQRLLDSMAVRNDPRLPIFFNTTQPRTATVNTTGTIVNPFGTFTGFQNGANAALPARIPVPNNTALTNRSRYNVYIRGTQGEAPVRLMTNFQRLFILAEAAQRGLPGYTAPAGATAQSLYQAAIRASMTKAGIADADVTAYFTANPRVANLPANSAQAINQIITQKWIAWVGNSYEAYNDYRRTGYPRLALVDNPAGDDPTSIPKRFPYPNTEINANSGAEGLDPSIRTNTPVWWAQ</sequence>
<proteinExistence type="predicted"/>
<feature type="signal peptide" evidence="1">
    <location>
        <begin position="1"/>
        <end position="24"/>
    </location>
</feature>
<dbReference type="Proteomes" id="UP000305517">
    <property type="component" value="Unassembled WGS sequence"/>
</dbReference>
<evidence type="ECO:0000313" key="3">
    <source>
        <dbReference type="Proteomes" id="UP000305517"/>
    </source>
</evidence>
<dbReference type="PROSITE" id="PS51257">
    <property type="entry name" value="PROKAR_LIPOPROTEIN"/>
    <property type="match status" value="1"/>
</dbReference>
<feature type="chain" id="PRO_5024314184" evidence="1">
    <location>
        <begin position="25"/>
        <end position="519"/>
    </location>
</feature>
<accession>A0A5R8WQ47</accession>
<protein>
    <submittedName>
        <fullName evidence="2">SusD/RagB family nutrient-binding outer membrane lipoprotein</fullName>
    </submittedName>
</protein>
<dbReference type="AlphaFoldDB" id="A0A5R8WQ47"/>